<dbReference type="InterPro" id="IPR011051">
    <property type="entry name" value="RmlC_Cupin_sf"/>
</dbReference>
<dbReference type="PANTHER" id="PTHR36114">
    <property type="entry name" value="16.7 KDA PROTEIN IN WHIE LOCUS"/>
    <property type="match status" value="1"/>
</dbReference>
<dbReference type="RefSeq" id="WP_341602106.1">
    <property type="nucleotide sequence ID" value="NZ_JBAKAW010000005.1"/>
</dbReference>
<dbReference type="Gene3D" id="2.60.120.10">
    <property type="entry name" value="Jelly Rolls"/>
    <property type="match status" value="1"/>
</dbReference>
<evidence type="ECO:0000259" key="1">
    <source>
        <dbReference type="Pfam" id="PF07883"/>
    </source>
</evidence>
<protein>
    <submittedName>
        <fullName evidence="2">Cupin domain-containing protein</fullName>
    </submittedName>
</protein>
<dbReference type="PANTHER" id="PTHR36114:SF1">
    <property type="entry name" value="16.7 KDA PROTEIN IN WHIE LOCUS"/>
    <property type="match status" value="1"/>
</dbReference>
<feature type="domain" description="Cupin type-2" evidence="1">
    <location>
        <begin position="34"/>
        <end position="96"/>
    </location>
</feature>
<evidence type="ECO:0000313" key="2">
    <source>
        <dbReference type="EMBL" id="MEL0654759.1"/>
    </source>
</evidence>
<name>A0ABU9GYT1_9GAMM</name>
<dbReference type="SUPFAM" id="SSF51182">
    <property type="entry name" value="RmlC-like cupins"/>
    <property type="match status" value="1"/>
</dbReference>
<dbReference type="InterPro" id="IPR052044">
    <property type="entry name" value="PKS_Associated_Protein"/>
</dbReference>
<gene>
    <name evidence="2" type="ORF">V6257_06955</name>
</gene>
<dbReference type="CDD" id="cd02226">
    <property type="entry name" value="cupin_YdbB-like"/>
    <property type="match status" value="1"/>
</dbReference>
<dbReference type="EMBL" id="JBAKAW010000005">
    <property type="protein sequence ID" value="MEL0654759.1"/>
    <property type="molecule type" value="Genomic_DNA"/>
</dbReference>
<evidence type="ECO:0000313" key="3">
    <source>
        <dbReference type="Proteomes" id="UP001371391"/>
    </source>
</evidence>
<dbReference type="InterPro" id="IPR013096">
    <property type="entry name" value="Cupin_2"/>
</dbReference>
<reference evidence="2 3" key="1">
    <citation type="submission" date="2024-02" db="EMBL/GenBank/DDBJ databases">
        <title>Bacteria isolated from the canopy kelp, Nereocystis luetkeana.</title>
        <authorList>
            <person name="Pfister C.A."/>
            <person name="Younker I.T."/>
            <person name="Light S.H."/>
        </authorList>
    </citation>
    <scope>NUCLEOTIDE SEQUENCE [LARGE SCALE GENOMIC DNA]</scope>
    <source>
        <strain evidence="2 3">TI.1.03</strain>
    </source>
</reference>
<dbReference type="Pfam" id="PF07883">
    <property type="entry name" value="Cupin_2"/>
    <property type="match status" value="1"/>
</dbReference>
<proteinExistence type="predicted"/>
<keyword evidence="3" id="KW-1185">Reference proteome</keyword>
<sequence length="121" mass="13835">MSTSPINLLDKFSKFSQQWSPKVIAEMNDYQFKLAKIENEFTWHSHTNTDEVFLVIEGEMSIELRDGMVNLKAGEMYVIPKGVEHKPFAKKECKIMLIEPQGVINTGKNSSVLTAENDVWI</sequence>
<comment type="caution">
    <text evidence="2">The sequence shown here is derived from an EMBL/GenBank/DDBJ whole genome shotgun (WGS) entry which is preliminary data.</text>
</comment>
<accession>A0ABU9GYT1</accession>
<dbReference type="Proteomes" id="UP001371391">
    <property type="component" value="Unassembled WGS sequence"/>
</dbReference>
<organism evidence="2 3">
    <name type="scientific">Pseudoalteromonas issachenkonii</name>
    <dbReference type="NCBI Taxonomy" id="152297"/>
    <lineage>
        <taxon>Bacteria</taxon>
        <taxon>Pseudomonadati</taxon>
        <taxon>Pseudomonadota</taxon>
        <taxon>Gammaproteobacteria</taxon>
        <taxon>Alteromonadales</taxon>
        <taxon>Pseudoalteromonadaceae</taxon>
        <taxon>Pseudoalteromonas</taxon>
    </lineage>
</organism>
<dbReference type="InterPro" id="IPR014710">
    <property type="entry name" value="RmlC-like_jellyroll"/>
</dbReference>